<evidence type="ECO:0000313" key="2">
    <source>
        <dbReference type="EMBL" id="ASS94972.1"/>
    </source>
</evidence>
<reference evidence="2 3" key="1">
    <citation type="submission" date="2016-10" db="EMBL/GenBank/DDBJ databases">
        <title>The whole genome sequencing and assembly of Bacillus simplex DSM 1321 strain.</title>
        <authorList>
            <person name="Park M.-K."/>
            <person name="Lee Y.-J."/>
            <person name="Yi H."/>
            <person name="Bahn Y.-S."/>
            <person name="Kim J.F."/>
            <person name="Lee D.-W."/>
        </authorList>
    </citation>
    <scope>NUCLEOTIDE SEQUENCE [LARGE SCALE GENOMIC DNA]</scope>
    <source>
        <strain evidence="2 3">DSM 1321</strain>
    </source>
</reference>
<dbReference type="OrthoDB" id="1649278at2"/>
<dbReference type="Pfam" id="PF09560">
    <property type="entry name" value="Spore_YunB"/>
    <property type="match status" value="1"/>
</dbReference>
<proteinExistence type="predicted"/>
<dbReference type="PIRSF" id="PIRSF021383">
    <property type="entry name" value="YunB"/>
    <property type="match status" value="1"/>
</dbReference>
<dbReference type="RefSeq" id="WP_063234032.1">
    <property type="nucleotide sequence ID" value="NZ_BCVO01000013.1"/>
</dbReference>
<name>A0A223EIB4_9BACI</name>
<dbReference type="EMBL" id="CP017704">
    <property type="protein sequence ID" value="ASS94972.1"/>
    <property type="molecule type" value="Genomic_DNA"/>
</dbReference>
<accession>A0A223EIB4</accession>
<dbReference type="InterPro" id="IPR014197">
    <property type="entry name" value="Sporulation_prot_YunB"/>
</dbReference>
<gene>
    <name evidence="2" type="ORF">BS1321_14195</name>
</gene>
<keyword evidence="1" id="KW-1133">Transmembrane helix</keyword>
<organism evidence="2 3">
    <name type="scientific">Peribacillus simplex NBRC 15720 = DSM 1321</name>
    <dbReference type="NCBI Taxonomy" id="1349754"/>
    <lineage>
        <taxon>Bacteria</taxon>
        <taxon>Bacillati</taxon>
        <taxon>Bacillota</taxon>
        <taxon>Bacilli</taxon>
        <taxon>Bacillales</taxon>
        <taxon>Bacillaceae</taxon>
        <taxon>Peribacillus</taxon>
    </lineage>
</organism>
<dbReference type="AlphaFoldDB" id="A0A223EIB4"/>
<dbReference type="NCBIfam" id="TIGR02832">
    <property type="entry name" value="spo_yunB"/>
    <property type="match status" value="1"/>
</dbReference>
<dbReference type="GeneID" id="56473902"/>
<feature type="transmembrane region" description="Helical" evidence="1">
    <location>
        <begin position="21"/>
        <end position="41"/>
    </location>
</feature>
<keyword evidence="1" id="KW-0812">Transmembrane</keyword>
<evidence type="ECO:0000313" key="3">
    <source>
        <dbReference type="Proteomes" id="UP000214618"/>
    </source>
</evidence>
<protein>
    <submittedName>
        <fullName evidence="2">Sporulation protein YunB</fullName>
    </submittedName>
</protein>
<dbReference type="Proteomes" id="UP000214618">
    <property type="component" value="Chromosome"/>
</dbReference>
<sequence length="249" mass="27987">MFRKRFRPKKFKKKGPLPTRKVFLYSFILFIISSIMTLWYVDKSIEPVIMSVAEYEIKRIATETIHESVDENIAKVDMNKIITNNKGGKDSSSSYSFNPVIYSELRANITKDIQKKLGIKQGNPFKTGSAKINDEQYNSVVYYIPFGVVTGNNLLSNFGPEIPVKMSVIGNVESDLRTKLTNAGINNVYYELIVDFDVNIQIVIPSFTKETKVSQEVTVGSLLIEGDVPSYFSNGNGSVAPAIMKENKE</sequence>
<keyword evidence="1" id="KW-0472">Membrane</keyword>
<evidence type="ECO:0000256" key="1">
    <source>
        <dbReference type="SAM" id="Phobius"/>
    </source>
</evidence>